<organism evidence="3">
    <name type="scientific">Singulisphaera sp. Ch08</name>
    <dbReference type="NCBI Taxonomy" id="3120278"/>
    <lineage>
        <taxon>Bacteria</taxon>
        <taxon>Pseudomonadati</taxon>
        <taxon>Planctomycetota</taxon>
        <taxon>Planctomycetia</taxon>
        <taxon>Isosphaerales</taxon>
        <taxon>Isosphaeraceae</taxon>
        <taxon>Singulisphaera</taxon>
    </lineage>
</organism>
<evidence type="ECO:0000256" key="1">
    <source>
        <dbReference type="SAM" id="MobiDB-lite"/>
    </source>
</evidence>
<evidence type="ECO:0000256" key="2">
    <source>
        <dbReference type="SAM" id="SignalP"/>
    </source>
</evidence>
<evidence type="ECO:0008006" key="4">
    <source>
        <dbReference type="Google" id="ProtNLM"/>
    </source>
</evidence>
<accession>A0AAU7CG48</accession>
<protein>
    <recommendedName>
        <fullName evidence="4">PRC-barrel domain-containing protein</fullName>
    </recommendedName>
</protein>
<name>A0AAU7CG48_9BACT</name>
<sequence length="152" mass="16702">MRVQVKVISATLLTLALAAWQLVPSRGQQPDSDPDRFNFVIVESFDAKYLGDSPGHFGRGKIGQAQPDLALGDPVFRKDSLIGKVTGISWDRVKENLEVEFDPEPFELDEHGRPAAPTRVAVGESLWIPRGGKKQQSPANTTNSRPQRDTAP</sequence>
<reference evidence="3" key="1">
    <citation type="submission" date="2024-05" db="EMBL/GenBank/DDBJ databases">
        <title>Planctomycetes of the genus Singulisphaera possess chitinolytic capabilities.</title>
        <authorList>
            <person name="Ivanova A."/>
        </authorList>
    </citation>
    <scope>NUCLEOTIDE SEQUENCE</scope>
    <source>
        <strain evidence="3">Ch08T</strain>
    </source>
</reference>
<feature type="region of interest" description="Disordered" evidence="1">
    <location>
        <begin position="105"/>
        <end position="152"/>
    </location>
</feature>
<keyword evidence="2" id="KW-0732">Signal</keyword>
<proteinExistence type="predicted"/>
<dbReference type="AlphaFoldDB" id="A0AAU7CG48"/>
<evidence type="ECO:0000313" key="3">
    <source>
        <dbReference type="EMBL" id="XBH04447.1"/>
    </source>
</evidence>
<gene>
    <name evidence="3" type="ORF">V5E97_00090</name>
</gene>
<dbReference type="RefSeq" id="WP_406697210.1">
    <property type="nucleotide sequence ID" value="NZ_CP155447.1"/>
</dbReference>
<feature type="chain" id="PRO_5043335797" description="PRC-barrel domain-containing protein" evidence="2">
    <location>
        <begin position="19"/>
        <end position="152"/>
    </location>
</feature>
<feature type="compositionally biased region" description="Polar residues" evidence="1">
    <location>
        <begin position="134"/>
        <end position="145"/>
    </location>
</feature>
<dbReference type="EMBL" id="CP155447">
    <property type="protein sequence ID" value="XBH04447.1"/>
    <property type="molecule type" value="Genomic_DNA"/>
</dbReference>
<feature type="signal peptide" evidence="2">
    <location>
        <begin position="1"/>
        <end position="18"/>
    </location>
</feature>